<dbReference type="SMART" id="SM00249">
    <property type="entry name" value="PHD"/>
    <property type="match status" value="1"/>
</dbReference>
<organism evidence="8 9">
    <name type="scientific">Alosa alosa</name>
    <name type="common">allis shad</name>
    <dbReference type="NCBI Taxonomy" id="278164"/>
    <lineage>
        <taxon>Eukaryota</taxon>
        <taxon>Metazoa</taxon>
        <taxon>Chordata</taxon>
        <taxon>Craniata</taxon>
        <taxon>Vertebrata</taxon>
        <taxon>Euteleostomi</taxon>
        <taxon>Actinopterygii</taxon>
        <taxon>Neopterygii</taxon>
        <taxon>Teleostei</taxon>
        <taxon>Clupei</taxon>
        <taxon>Clupeiformes</taxon>
        <taxon>Clupeoidei</taxon>
        <taxon>Clupeidae</taxon>
        <taxon>Alosa</taxon>
    </lineage>
</organism>
<dbReference type="SMART" id="SM00184">
    <property type="entry name" value="RING"/>
    <property type="match status" value="2"/>
</dbReference>
<dbReference type="InterPro" id="IPR001841">
    <property type="entry name" value="Znf_RING"/>
</dbReference>
<dbReference type="PROSITE" id="PS00518">
    <property type="entry name" value="ZF_RING_1"/>
    <property type="match status" value="1"/>
</dbReference>
<dbReference type="Pfam" id="PF13639">
    <property type="entry name" value="zf-RING_2"/>
    <property type="match status" value="1"/>
</dbReference>
<feature type="region of interest" description="Disordered" evidence="5">
    <location>
        <begin position="172"/>
        <end position="202"/>
    </location>
</feature>
<dbReference type="InterPro" id="IPR011011">
    <property type="entry name" value="Znf_FYVE_PHD"/>
</dbReference>
<evidence type="ECO:0000256" key="1">
    <source>
        <dbReference type="ARBA" id="ARBA00022723"/>
    </source>
</evidence>
<dbReference type="GO" id="GO:0008270">
    <property type="term" value="F:zinc ion binding"/>
    <property type="evidence" value="ECO:0007669"/>
    <property type="project" value="UniProtKB-KW"/>
</dbReference>
<keyword evidence="3" id="KW-0862">Zinc</keyword>
<evidence type="ECO:0008006" key="10">
    <source>
        <dbReference type="Google" id="ProtNLM"/>
    </source>
</evidence>
<dbReference type="EMBL" id="JADWDJ010000014">
    <property type="protein sequence ID" value="KAG5270673.1"/>
    <property type="molecule type" value="Genomic_DNA"/>
</dbReference>
<evidence type="ECO:0000313" key="8">
    <source>
        <dbReference type="EMBL" id="KAG5270673.1"/>
    </source>
</evidence>
<evidence type="ECO:0000313" key="9">
    <source>
        <dbReference type="Proteomes" id="UP000823561"/>
    </source>
</evidence>
<evidence type="ECO:0000259" key="7">
    <source>
        <dbReference type="PROSITE" id="PS50089"/>
    </source>
</evidence>
<dbReference type="Gene3D" id="3.30.40.10">
    <property type="entry name" value="Zinc/RING finger domain, C3HC4 (zinc finger)"/>
    <property type="match status" value="2"/>
</dbReference>
<comment type="caution">
    <text evidence="8">The sequence shown here is derived from an EMBL/GenBank/DDBJ whole genome shotgun (WGS) entry which is preliminary data.</text>
</comment>
<dbReference type="InterPro" id="IPR019787">
    <property type="entry name" value="Znf_PHD-finger"/>
</dbReference>
<dbReference type="PANTHER" id="PTHR12618">
    <property type="entry name" value="PHD AND RING FINGER DOMAIN-CONTAINING PROTEIN 1"/>
    <property type="match status" value="1"/>
</dbReference>
<evidence type="ECO:0000256" key="2">
    <source>
        <dbReference type="ARBA" id="ARBA00022771"/>
    </source>
</evidence>
<dbReference type="AlphaFoldDB" id="A0AAV6G6K7"/>
<feature type="domain" description="RING-type" evidence="7">
    <location>
        <begin position="9"/>
        <end position="49"/>
    </location>
</feature>
<dbReference type="SUPFAM" id="SSF57850">
    <property type="entry name" value="RING/U-box"/>
    <property type="match status" value="1"/>
</dbReference>
<dbReference type="SUPFAM" id="SSF57903">
    <property type="entry name" value="FYVE/PHD zinc finger"/>
    <property type="match status" value="1"/>
</dbReference>
<dbReference type="Proteomes" id="UP000823561">
    <property type="component" value="Chromosome 14"/>
</dbReference>
<feature type="region of interest" description="Disordered" evidence="5">
    <location>
        <begin position="218"/>
        <end position="245"/>
    </location>
</feature>
<evidence type="ECO:0000256" key="3">
    <source>
        <dbReference type="ARBA" id="ARBA00022833"/>
    </source>
</evidence>
<keyword evidence="2 4" id="KW-0863">Zinc-finger</keyword>
<evidence type="ECO:0000256" key="5">
    <source>
        <dbReference type="SAM" id="MobiDB-lite"/>
    </source>
</evidence>
<dbReference type="PANTHER" id="PTHR12618:SF20">
    <property type="entry name" value="PHD AND RING FINGER DOMAIN-CONTAINING PROTEIN 1"/>
    <property type="match status" value="1"/>
</dbReference>
<dbReference type="InterPro" id="IPR001965">
    <property type="entry name" value="Znf_PHD"/>
</dbReference>
<feature type="compositionally biased region" description="Polar residues" evidence="5">
    <location>
        <begin position="190"/>
        <end position="200"/>
    </location>
</feature>
<dbReference type="PROSITE" id="PS50089">
    <property type="entry name" value="ZF_RING_2"/>
    <property type="match status" value="1"/>
</dbReference>
<dbReference type="PROSITE" id="PS50016">
    <property type="entry name" value="ZF_PHD_2"/>
    <property type="match status" value="1"/>
</dbReference>
<protein>
    <recommendedName>
        <fullName evidence="10">PHD and RING finger domain-containing protein 1</fullName>
    </recommendedName>
</protein>
<gene>
    <name evidence="8" type="ORF">AALO_G00195250</name>
</gene>
<proteinExistence type="predicted"/>
<keyword evidence="9" id="KW-1185">Reference proteome</keyword>
<dbReference type="Pfam" id="PF00628">
    <property type="entry name" value="PHD"/>
    <property type="match status" value="1"/>
</dbReference>
<name>A0AAV6G6K7_9TELE</name>
<dbReference type="InterPro" id="IPR013083">
    <property type="entry name" value="Znf_RING/FYVE/PHD"/>
</dbReference>
<dbReference type="InterPro" id="IPR047157">
    <property type="entry name" value="PHRF1/Atg35"/>
</dbReference>
<dbReference type="InterPro" id="IPR017907">
    <property type="entry name" value="Znf_RING_CS"/>
</dbReference>
<feature type="domain" description="PHD-type" evidence="6">
    <location>
        <begin position="85"/>
        <end position="135"/>
    </location>
</feature>
<accession>A0AAV6G6K7</accession>
<evidence type="ECO:0000259" key="6">
    <source>
        <dbReference type="PROSITE" id="PS50016"/>
    </source>
</evidence>
<reference evidence="8" key="1">
    <citation type="submission" date="2020-10" db="EMBL/GenBank/DDBJ databases">
        <title>Chromosome-scale genome assembly of the Allis shad, Alosa alosa.</title>
        <authorList>
            <person name="Margot Z."/>
            <person name="Christophe K."/>
            <person name="Cabau C."/>
            <person name="Louis A."/>
            <person name="Berthelot C."/>
            <person name="Parey E."/>
            <person name="Roest Crollius H."/>
            <person name="Montfort J."/>
            <person name="Robinson-Rechavi M."/>
            <person name="Bucao C."/>
            <person name="Bouchez O."/>
            <person name="Gislard M."/>
            <person name="Lluch J."/>
            <person name="Milhes M."/>
            <person name="Lampietro C."/>
            <person name="Lopez Roques C."/>
            <person name="Donnadieu C."/>
            <person name="Braasch I."/>
            <person name="Desvignes T."/>
            <person name="Postlethwait J."/>
            <person name="Bobe J."/>
            <person name="Guiguen Y."/>
        </authorList>
    </citation>
    <scope>NUCLEOTIDE SEQUENCE</scope>
    <source>
        <strain evidence="8">M-15738</strain>
        <tissue evidence="8">Blood</tissue>
    </source>
</reference>
<dbReference type="PROSITE" id="PS01359">
    <property type="entry name" value="ZF_PHD_1"/>
    <property type="match status" value="1"/>
</dbReference>
<keyword evidence="1" id="KW-0479">Metal-binding</keyword>
<dbReference type="InterPro" id="IPR019786">
    <property type="entry name" value="Zinc_finger_PHD-type_CS"/>
</dbReference>
<evidence type="ECO:0000256" key="4">
    <source>
        <dbReference type="PROSITE-ProRule" id="PRU00175"/>
    </source>
</evidence>
<sequence>MAPPDPVRCLICFSNVVGQVAIPENCDHSFCLDCIMEWSRNTNTCPVDRITFNVIYQTDYPGGKVKNTVKVERPLNKKEDVSDDQVICEKCGRSDFGHLLIMCSTCQTGYHATCLTPPLGAVPAQDWMCQECTDSHGSFFAEEDGVSAEEIAYLLAEAAPTPGRLRLSTLTSTSASIGTRRSKRLRAQASKGSNHQTHSAQHVPKYLLKLTVPCDKNDPSSSSNIKNLCSPELGHKRKRGGTDVQ</sequence>